<gene>
    <name evidence="3" type="ORF">Tci_015434</name>
</gene>
<feature type="coiled-coil region" evidence="1">
    <location>
        <begin position="194"/>
        <end position="221"/>
    </location>
</feature>
<dbReference type="EMBL" id="BKCJ010001711">
    <property type="protein sequence ID" value="GEU43456.1"/>
    <property type="molecule type" value="Genomic_DNA"/>
</dbReference>
<feature type="compositionally biased region" description="Polar residues" evidence="2">
    <location>
        <begin position="122"/>
        <end position="153"/>
    </location>
</feature>
<proteinExistence type="predicted"/>
<feature type="region of interest" description="Disordered" evidence="2">
    <location>
        <begin position="271"/>
        <end position="294"/>
    </location>
</feature>
<evidence type="ECO:0000256" key="1">
    <source>
        <dbReference type="SAM" id="Coils"/>
    </source>
</evidence>
<comment type="caution">
    <text evidence="3">The sequence shown here is derived from an EMBL/GenBank/DDBJ whole genome shotgun (WGS) entry which is preliminary data.</text>
</comment>
<evidence type="ECO:0000256" key="2">
    <source>
        <dbReference type="SAM" id="MobiDB-lite"/>
    </source>
</evidence>
<accession>A0A6L2K2A9</accession>
<reference evidence="3" key="1">
    <citation type="journal article" date="2019" name="Sci. Rep.">
        <title>Draft genome of Tanacetum cinerariifolium, the natural source of mosquito coil.</title>
        <authorList>
            <person name="Yamashiro T."/>
            <person name="Shiraishi A."/>
            <person name="Satake H."/>
            <person name="Nakayama K."/>
        </authorList>
    </citation>
    <scope>NUCLEOTIDE SEQUENCE</scope>
</reference>
<feature type="region of interest" description="Disordered" evidence="2">
    <location>
        <begin position="122"/>
        <end position="162"/>
    </location>
</feature>
<sequence length="324" mass="36379">MDFLTQTHSRYITSYHRYSSSSSARRFRVFGDMLLISSFSIKNLDLSRGKGLKFDGVTTHKSKFSASSHTKKTFGNTRRIGKGFSDRVTPLFPTMVVQNQAVMDEDEAVHKELGNRLVRATTTASSLEAEQDSGNIDKTQSKATPNESSSQGTDLGGGTRCQESIGDTIAQTKFKNISKQSNDSLLARGNTLHNDEDRLKLNELMELFTNLQNKVLDLEKIKTTQANEIDNEEILGEDASKQGRRIDDIDVDEDITLVRVQDDAKIFDVDDLGGEEDKGKGKMVEEPVNPKRKKQIRLDEQAALRLQAQFDEEEILARERAQKE</sequence>
<dbReference type="AlphaFoldDB" id="A0A6L2K2A9"/>
<protein>
    <submittedName>
        <fullName evidence="3">Uncharacterized protein</fullName>
    </submittedName>
</protein>
<organism evidence="3">
    <name type="scientific">Tanacetum cinerariifolium</name>
    <name type="common">Dalmatian daisy</name>
    <name type="synonym">Chrysanthemum cinerariifolium</name>
    <dbReference type="NCBI Taxonomy" id="118510"/>
    <lineage>
        <taxon>Eukaryota</taxon>
        <taxon>Viridiplantae</taxon>
        <taxon>Streptophyta</taxon>
        <taxon>Embryophyta</taxon>
        <taxon>Tracheophyta</taxon>
        <taxon>Spermatophyta</taxon>
        <taxon>Magnoliopsida</taxon>
        <taxon>eudicotyledons</taxon>
        <taxon>Gunneridae</taxon>
        <taxon>Pentapetalae</taxon>
        <taxon>asterids</taxon>
        <taxon>campanulids</taxon>
        <taxon>Asterales</taxon>
        <taxon>Asteraceae</taxon>
        <taxon>Asteroideae</taxon>
        <taxon>Anthemideae</taxon>
        <taxon>Anthemidinae</taxon>
        <taxon>Tanacetum</taxon>
    </lineage>
</organism>
<keyword evidence="1" id="KW-0175">Coiled coil</keyword>
<evidence type="ECO:0000313" key="3">
    <source>
        <dbReference type="EMBL" id="GEU43456.1"/>
    </source>
</evidence>
<name>A0A6L2K2A9_TANCI</name>
<feature type="compositionally biased region" description="Basic and acidic residues" evidence="2">
    <location>
        <begin position="275"/>
        <end position="289"/>
    </location>
</feature>